<keyword evidence="1 4" id="KW-0378">Hydrolase</keyword>
<name>A0A1Y1UIJ6_9TREE</name>
<dbReference type="RefSeq" id="XP_021871809.1">
    <property type="nucleotide sequence ID" value="XM_022013352.1"/>
</dbReference>
<dbReference type="PANTHER" id="PTHR48081">
    <property type="entry name" value="AB HYDROLASE SUPERFAMILY PROTEIN C4A8.06C"/>
    <property type="match status" value="1"/>
</dbReference>
<dbReference type="OrthoDB" id="408631at2759"/>
<dbReference type="GO" id="GO:0006508">
    <property type="term" value="P:proteolysis"/>
    <property type="evidence" value="ECO:0007669"/>
    <property type="project" value="InterPro"/>
</dbReference>
<keyword evidence="5" id="KW-1185">Reference proteome</keyword>
<sequence>MSAAVAPFSVCPGGFTDFTFKTENGVPVPLRLWAAGSGAKNAPWIFWIHGGGWIAGKHWRPNWWVNPAFTSRGYHIVSVGYRYIPEVSIDDIIKDVMDGFAWCRKNLPDLVGKDAINLDAYAVGGDSAGGSLCTQMGILLEPSPRCVVDLYGVVDLSMAHYHEEVSPEKLDGLSHPFDEVKKAAASRDSSQAMTSGAFFWEFPPERSAKDLSSMWGTPYEVTDKDRMRMDVYLYLTSNHLLFKAGLRRENYDSDEAFISKLKSISPLYMIDEKKSYPPTVLIHGTKDEAVPIEQSYQFENKLKALNVPVLGLYEEGAGHNFESKALGPNDKYWNEYIVPTMDFVDKHVKN</sequence>
<dbReference type="EMBL" id="NBSH01000005">
    <property type="protein sequence ID" value="ORX37822.1"/>
    <property type="molecule type" value="Genomic_DNA"/>
</dbReference>
<dbReference type="GeneID" id="33555160"/>
<evidence type="ECO:0000256" key="1">
    <source>
        <dbReference type="ARBA" id="ARBA00022801"/>
    </source>
</evidence>
<gene>
    <name evidence="4" type="ORF">BD324DRAFT_579010</name>
</gene>
<dbReference type="SUPFAM" id="SSF53474">
    <property type="entry name" value="alpha/beta-Hydrolases"/>
    <property type="match status" value="1"/>
</dbReference>
<dbReference type="Pfam" id="PF00326">
    <property type="entry name" value="Peptidase_S9"/>
    <property type="match status" value="1"/>
</dbReference>
<reference evidence="4 5" key="1">
    <citation type="submission" date="2017-03" db="EMBL/GenBank/DDBJ databases">
        <title>Widespread Adenine N6-methylation of Active Genes in Fungi.</title>
        <authorList>
            <consortium name="DOE Joint Genome Institute"/>
            <person name="Mondo S.J."/>
            <person name="Dannebaum R.O."/>
            <person name="Kuo R.C."/>
            <person name="Louie K.B."/>
            <person name="Bewick A.J."/>
            <person name="Labutti K."/>
            <person name="Haridas S."/>
            <person name="Kuo A."/>
            <person name="Salamov A."/>
            <person name="Ahrendt S.R."/>
            <person name="Lau R."/>
            <person name="Bowen B.P."/>
            <person name="Lipzen A."/>
            <person name="Sullivan W."/>
            <person name="Andreopoulos W.B."/>
            <person name="Clum A."/>
            <person name="Lindquist E."/>
            <person name="Daum C."/>
            <person name="Northen T.R."/>
            <person name="Ramamoorthy G."/>
            <person name="Schmitz R.J."/>
            <person name="Gryganskyi A."/>
            <person name="Culley D."/>
            <person name="Magnuson J."/>
            <person name="James T.Y."/>
            <person name="O'Malley M.A."/>
            <person name="Stajich J.E."/>
            <person name="Spatafora J.W."/>
            <person name="Visel A."/>
            <person name="Grigoriev I.V."/>
        </authorList>
    </citation>
    <scope>NUCLEOTIDE SEQUENCE [LARGE SCALE GENOMIC DNA]</scope>
    <source>
        <strain evidence="4 5">NRRL Y-17943</strain>
    </source>
</reference>
<evidence type="ECO:0000313" key="5">
    <source>
        <dbReference type="Proteomes" id="UP000193218"/>
    </source>
</evidence>
<dbReference type="InterPro" id="IPR013094">
    <property type="entry name" value="AB_hydrolase_3"/>
</dbReference>
<evidence type="ECO:0000313" key="4">
    <source>
        <dbReference type="EMBL" id="ORX37822.1"/>
    </source>
</evidence>
<dbReference type="Pfam" id="PF07859">
    <property type="entry name" value="Abhydrolase_3"/>
    <property type="match status" value="1"/>
</dbReference>
<evidence type="ECO:0000259" key="3">
    <source>
        <dbReference type="Pfam" id="PF07859"/>
    </source>
</evidence>
<evidence type="ECO:0000259" key="2">
    <source>
        <dbReference type="Pfam" id="PF00326"/>
    </source>
</evidence>
<protein>
    <submittedName>
        <fullName evidence="4">Alpha/Beta hydrolase protein</fullName>
    </submittedName>
</protein>
<dbReference type="STRING" id="4999.A0A1Y1UIJ6"/>
<organism evidence="4 5">
    <name type="scientific">Kockovaella imperatae</name>
    <dbReference type="NCBI Taxonomy" id="4999"/>
    <lineage>
        <taxon>Eukaryota</taxon>
        <taxon>Fungi</taxon>
        <taxon>Dikarya</taxon>
        <taxon>Basidiomycota</taxon>
        <taxon>Agaricomycotina</taxon>
        <taxon>Tremellomycetes</taxon>
        <taxon>Tremellales</taxon>
        <taxon>Cuniculitremaceae</taxon>
        <taxon>Kockovaella</taxon>
    </lineage>
</organism>
<dbReference type="Proteomes" id="UP000193218">
    <property type="component" value="Unassembled WGS sequence"/>
</dbReference>
<dbReference type="Gene3D" id="3.40.50.1820">
    <property type="entry name" value="alpha/beta hydrolase"/>
    <property type="match status" value="1"/>
</dbReference>
<feature type="domain" description="Peptidase S9 prolyl oligopeptidase catalytic" evidence="2">
    <location>
        <begin position="229"/>
        <end position="327"/>
    </location>
</feature>
<feature type="domain" description="Alpha/beta hydrolase fold-3" evidence="3">
    <location>
        <begin position="45"/>
        <end position="160"/>
    </location>
</feature>
<dbReference type="InParanoid" id="A0A1Y1UIJ6"/>
<dbReference type="InterPro" id="IPR050300">
    <property type="entry name" value="GDXG_lipolytic_enzyme"/>
</dbReference>
<dbReference type="InterPro" id="IPR001375">
    <property type="entry name" value="Peptidase_S9_cat"/>
</dbReference>
<dbReference type="GO" id="GO:0008236">
    <property type="term" value="F:serine-type peptidase activity"/>
    <property type="evidence" value="ECO:0007669"/>
    <property type="project" value="InterPro"/>
</dbReference>
<proteinExistence type="predicted"/>
<accession>A0A1Y1UIJ6</accession>
<dbReference type="InterPro" id="IPR029058">
    <property type="entry name" value="AB_hydrolase_fold"/>
</dbReference>
<comment type="caution">
    <text evidence="4">The sequence shown here is derived from an EMBL/GenBank/DDBJ whole genome shotgun (WGS) entry which is preliminary data.</text>
</comment>
<dbReference type="PANTHER" id="PTHR48081:SF3">
    <property type="entry name" value="ALPHA_BETA HYDROLASE FOLD-3 DOMAIN-CONTAINING PROTEIN"/>
    <property type="match status" value="1"/>
</dbReference>
<dbReference type="AlphaFoldDB" id="A0A1Y1UIJ6"/>